<geneLocation type="plasmid" evidence="1">
    <name>pTiCFBP5473</name>
</geneLocation>
<name>A0A4D7DV39_9HYPH</name>
<dbReference type="Proteomes" id="UP000826513">
    <property type="component" value="Plasmid pTiAF3.44"/>
</dbReference>
<dbReference type="RefSeq" id="WP_027676417.1">
    <property type="nucleotide sequence ID" value="NZ_CP039694.1"/>
</dbReference>
<dbReference type="EMBL" id="CP039694">
    <property type="protein sequence ID" value="QCJ00912.1"/>
    <property type="molecule type" value="Genomic_DNA"/>
</dbReference>
<evidence type="ECO:0008006" key="5">
    <source>
        <dbReference type="Google" id="ProtNLM"/>
    </source>
</evidence>
<keyword evidence="4" id="KW-1185">Reference proteome</keyword>
<gene>
    <name evidence="1" type="ORF">CFBP5473_23235</name>
    <name evidence="2" type="ORF">J5285_21900</name>
</gene>
<dbReference type="InterPro" id="IPR029058">
    <property type="entry name" value="AB_hydrolase_fold"/>
</dbReference>
<reference evidence="1 3" key="1">
    <citation type="submission" date="2019-04" db="EMBL/GenBank/DDBJ databases">
        <title>Complete genome sequence of Agrobacterium larrymoorei CFBP5473.</title>
        <authorList>
            <person name="Haryono M."/>
            <person name="Chou L."/>
            <person name="Lin Y.-C."/>
            <person name="Lai E.-M."/>
            <person name="Kuo C.-H."/>
        </authorList>
    </citation>
    <scope>NUCLEOTIDE SEQUENCE [LARGE SCALE GENOMIC DNA]</scope>
    <source>
        <strain evidence="1 3">CFBP5473</strain>
        <plasmid evidence="3">pticfbp5473</plasmid>
        <plasmid evidence="1">pTiCFBP5473</plasmid>
    </source>
</reference>
<dbReference type="SUPFAM" id="SSF53474">
    <property type="entry name" value="alpha/beta-Hydrolases"/>
    <property type="match status" value="1"/>
</dbReference>
<geneLocation type="plasmid" evidence="3">
    <name>pticfbp5473</name>
</geneLocation>
<organism evidence="1 3">
    <name type="scientific">Agrobacterium larrymoorei</name>
    <dbReference type="NCBI Taxonomy" id="160699"/>
    <lineage>
        <taxon>Bacteria</taxon>
        <taxon>Pseudomonadati</taxon>
        <taxon>Pseudomonadota</taxon>
        <taxon>Alphaproteobacteria</taxon>
        <taxon>Hyphomicrobiales</taxon>
        <taxon>Rhizobiaceae</taxon>
        <taxon>Rhizobium/Agrobacterium group</taxon>
        <taxon>Agrobacterium</taxon>
    </lineage>
</organism>
<geneLocation type="plasmid" evidence="2 4">
    <name>pTiAF3.44</name>
</geneLocation>
<evidence type="ECO:0000313" key="4">
    <source>
        <dbReference type="Proteomes" id="UP000826513"/>
    </source>
</evidence>
<reference evidence="2 4" key="2">
    <citation type="submission" date="2021-03" db="EMBL/GenBank/DDBJ databases">
        <title>Rapid diversification of plasmids in a genus of pathogenic and nitrogen fixing bacteria.</title>
        <authorList>
            <person name="Weisberg A.J."/>
            <person name="Miller M."/>
            <person name="Ream W."/>
            <person name="Grunwald N.J."/>
            <person name="Chang J.H."/>
        </authorList>
    </citation>
    <scope>NUCLEOTIDE SEQUENCE [LARGE SCALE GENOMIC DNA]</scope>
    <source>
        <strain evidence="2 4">AF3.44</strain>
        <plasmid evidence="2 4">pTiAF3.44</plasmid>
    </source>
</reference>
<evidence type="ECO:0000313" key="3">
    <source>
        <dbReference type="Proteomes" id="UP000298545"/>
    </source>
</evidence>
<dbReference type="EMBL" id="CP072169">
    <property type="protein sequence ID" value="QYA10247.1"/>
    <property type="molecule type" value="Genomic_DNA"/>
</dbReference>
<evidence type="ECO:0000313" key="1">
    <source>
        <dbReference type="EMBL" id="QCJ00912.1"/>
    </source>
</evidence>
<dbReference type="STRING" id="1367849.GCA_000518585_03844"/>
<dbReference type="Proteomes" id="UP000298545">
    <property type="component" value="Plasmid pTiCFBP5473"/>
</dbReference>
<evidence type="ECO:0000313" key="2">
    <source>
        <dbReference type="EMBL" id="QYA10247.1"/>
    </source>
</evidence>
<dbReference type="AlphaFoldDB" id="A0A4D7DV39"/>
<accession>A0A4D7DV39</accession>
<dbReference type="KEGG" id="alf:CFBP5473_23235"/>
<keyword evidence="1" id="KW-0614">Plasmid</keyword>
<proteinExistence type="predicted"/>
<dbReference type="OrthoDB" id="980024at2"/>
<sequence>MNVLMIHGIGQEGSTQQELIDKWTDSLHGVAPGLLKGSTVNMAYYGTTLADWTTGKTKAAVGMGADDTEVDIGDDEEMRFLASALEEALVESGGGEAEIEAALEEAGNDAVPMDTFFGRRIVGLVRALEKISPAKGSILLRVVKQGHTYLSAPGAGAAVDAIVRPYLQKNPQVLITHSLGTVIAFKLLREMEAQGKSVEIPLLITMGSPLGLDAFKKKLGPPRRKPSFVKRWVNFYDPSDLVALGKDLDENTFAAGIENDGTVDNQTSNAHSIIGYLPHKGVVTALKKVL</sequence>
<protein>
    <recommendedName>
        <fullName evidence="5">Alpha/beta hydrolase</fullName>
    </recommendedName>
</protein>